<name>A0A151NVS4_ALLMI</name>
<gene>
    <name evidence="1" type="ORF">Y1Q_0013715</name>
</gene>
<proteinExistence type="predicted"/>
<evidence type="ECO:0000313" key="2">
    <source>
        <dbReference type="Proteomes" id="UP000050525"/>
    </source>
</evidence>
<dbReference type="EMBL" id="AKHW03001786">
    <property type="protein sequence ID" value="KYO40966.1"/>
    <property type="molecule type" value="Genomic_DNA"/>
</dbReference>
<comment type="caution">
    <text evidence="1">The sequence shown here is derived from an EMBL/GenBank/DDBJ whole genome shotgun (WGS) entry which is preliminary data.</text>
</comment>
<sequence length="111" mass="12767">MTQCNGLRLTTYTHKDSEKDAAEDKWAFCCSVADHIYRRRHLSRNENLSDVVPGYRPQDLKHPFLIDLRARTAEDQLFSWSVKQLKTTNSDSGKAVCAPNLTTYRNHLGKN</sequence>
<dbReference type="Proteomes" id="UP000050525">
    <property type="component" value="Unassembled WGS sequence"/>
</dbReference>
<evidence type="ECO:0000313" key="1">
    <source>
        <dbReference type="EMBL" id="KYO40966.1"/>
    </source>
</evidence>
<reference evidence="1 2" key="1">
    <citation type="journal article" date="2012" name="Genome Biol.">
        <title>Sequencing three crocodilian genomes to illuminate the evolution of archosaurs and amniotes.</title>
        <authorList>
            <person name="St John J.A."/>
            <person name="Braun E.L."/>
            <person name="Isberg S.R."/>
            <person name="Miles L.G."/>
            <person name="Chong A.Y."/>
            <person name="Gongora J."/>
            <person name="Dalzell P."/>
            <person name="Moran C."/>
            <person name="Bed'hom B."/>
            <person name="Abzhanov A."/>
            <person name="Burgess S.C."/>
            <person name="Cooksey A.M."/>
            <person name="Castoe T.A."/>
            <person name="Crawford N.G."/>
            <person name="Densmore L.D."/>
            <person name="Drew J.C."/>
            <person name="Edwards S.V."/>
            <person name="Faircloth B.C."/>
            <person name="Fujita M.K."/>
            <person name="Greenwold M.J."/>
            <person name="Hoffmann F.G."/>
            <person name="Howard J.M."/>
            <person name="Iguchi T."/>
            <person name="Janes D.E."/>
            <person name="Khan S.Y."/>
            <person name="Kohno S."/>
            <person name="de Koning A.J."/>
            <person name="Lance S.L."/>
            <person name="McCarthy F.M."/>
            <person name="McCormack J.E."/>
            <person name="Merchant M.E."/>
            <person name="Peterson D.G."/>
            <person name="Pollock D.D."/>
            <person name="Pourmand N."/>
            <person name="Raney B.J."/>
            <person name="Roessler K.A."/>
            <person name="Sanford J.R."/>
            <person name="Sawyer R.H."/>
            <person name="Schmidt C.J."/>
            <person name="Triplett E.W."/>
            <person name="Tuberville T.D."/>
            <person name="Venegas-Anaya M."/>
            <person name="Howard J.T."/>
            <person name="Jarvis E.D."/>
            <person name="Guillette L.J.Jr."/>
            <person name="Glenn T.C."/>
            <person name="Green R.E."/>
            <person name="Ray D.A."/>
        </authorList>
    </citation>
    <scope>NUCLEOTIDE SEQUENCE [LARGE SCALE GENOMIC DNA]</scope>
    <source>
        <strain evidence="1">KSC_2009_1</strain>
    </source>
</reference>
<dbReference type="AlphaFoldDB" id="A0A151NVS4"/>
<protein>
    <submittedName>
        <fullName evidence="1">Uncharacterized protein</fullName>
    </submittedName>
</protein>
<organism evidence="1 2">
    <name type="scientific">Alligator mississippiensis</name>
    <name type="common">American alligator</name>
    <dbReference type="NCBI Taxonomy" id="8496"/>
    <lineage>
        <taxon>Eukaryota</taxon>
        <taxon>Metazoa</taxon>
        <taxon>Chordata</taxon>
        <taxon>Craniata</taxon>
        <taxon>Vertebrata</taxon>
        <taxon>Euteleostomi</taxon>
        <taxon>Archelosauria</taxon>
        <taxon>Archosauria</taxon>
        <taxon>Crocodylia</taxon>
        <taxon>Alligatoridae</taxon>
        <taxon>Alligatorinae</taxon>
        <taxon>Alligator</taxon>
    </lineage>
</organism>
<keyword evidence="2" id="KW-1185">Reference proteome</keyword>
<accession>A0A151NVS4</accession>